<name>A0A0T5VHM0_9SPHI</name>
<evidence type="ECO:0000313" key="2">
    <source>
        <dbReference type="EMBL" id="KRT13119.1"/>
    </source>
</evidence>
<dbReference type="Proteomes" id="UP000051950">
    <property type="component" value="Unassembled WGS sequence"/>
</dbReference>
<dbReference type="Pfam" id="PF18480">
    <property type="entry name" value="DUF5615"/>
    <property type="match status" value="1"/>
</dbReference>
<dbReference type="InterPro" id="IPR041049">
    <property type="entry name" value="DUF5615"/>
</dbReference>
<dbReference type="EMBL" id="LMZQ01000060">
    <property type="protein sequence ID" value="KRT13119.1"/>
    <property type="molecule type" value="Genomic_DNA"/>
</dbReference>
<sequence length="117" mass="13647">MNNWEIWTDTNISPIIAKWLSEYTNFKTRSSFTLNLHSVDDLTIFRMAQIKKNVIIVSKDSDFKELIDWFGAPPKLILIKFGNCSNKQFWQKLEPKINSALEVLLNKKEEVNVISIT</sequence>
<dbReference type="OrthoDB" id="27473at2"/>
<dbReference type="AlphaFoldDB" id="A0A0T5VHM0"/>
<reference evidence="2 3" key="1">
    <citation type="submission" date="2015-11" db="EMBL/GenBank/DDBJ databases">
        <title>Sequence of Pedobacter ginsenosidimutans.</title>
        <authorList>
            <person name="Carson E."/>
            <person name="Keyser V."/>
            <person name="Newman J."/>
            <person name="Miller J."/>
        </authorList>
    </citation>
    <scope>NUCLEOTIDE SEQUENCE [LARGE SCALE GENOMIC DNA]</scope>
    <source>
        <strain evidence="2 3">KACC 14530</strain>
    </source>
</reference>
<proteinExistence type="predicted"/>
<evidence type="ECO:0000313" key="3">
    <source>
        <dbReference type="Proteomes" id="UP000051950"/>
    </source>
</evidence>
<gene>
    <name evidence="2" type="ORF">ASU31_26245</name>
</gene>
<accession>A0A0T5VHM0</accession>
<evidence type="ECO:0000259" key="1">
    <source>
        <dbReference type="Pfam" id="PF18480"/>
    </source>
</evidence>
<organism evidence="2 3">
    <name type="scientific">Pedobacter ginsenosidimutans</name>
    <dbReference type="NCBI Taxonomy" id="687842"/>
    <lineage>
        <taxon>Bacteria</taxon>
        <taxon>Pseudomonadati</taxon>
        <taxon>Bacteroidota</taxon>
        <taxon>Sphingobacteriia</taxon>
        <taxon>Sphingobacteriales</taxon>
        <taxon>Sphingobacteriaceae</taxon>
        <taxon>Pedobacter</taxon>
    </lineage>
</organism>
<dbReference type="STRING" id="687842.ASU31_26245"/>
<comment type="caution">
    <text evidence="2">The sequence shown here is derived from an EMBL/GenBank/DDBJ whole genome shotgun (WGS) entry which is preliminary data.</text>
</comment>
<dbReference type="RefSeq" id="WP_057935198.1">
    <property type="nucleotide sequence ID" value="NZ_LMZQ01000060.1"/>
</dbReference>
<protein>
    <recommendedName>
        <fullName evidence="1">DUF5615 domain-containing protein</fullName>
    </recommendedName>
</protein>
<feature type="domain" description="DUF5615" evidence="1">
    <location>
        <begin position="6"/>
        <end position="105"/>
    </location>
</feature>
<keyword evidence="3" id="KW-1185">Reference proteome</keyword>